<keyword evidence="6" id="KW-1185">Reference proteome</keyword>
<dbReference type="PROSITE" id="PS51118">
    <property type="entry name" value="HTH_HXLR"/>
    <property type="match status" value="1"/>
</dbReference>
<evidence type="ECO:0000256" key="2">
    <source>
        <dbReference type="ARBA" id="ARBA00023125"/>
    </source>
</evidence>
<dbReference type="Gene3D" id="1.10.10.10">
    <property type="entry name" value="Winged helix-like DNA-binding domain superfamily/Winged helix DNA-binding domain"/>
    <property type="match status" value="1"/>
</dbReference>
<dbReference type="InterPro" id="IPR036388">
    <property type="entry name" value="WH-like_DNA-bd_sf"/>
</dbReference>
<dbReference type="Pfam" id="PF01638">
    <property type="entry name" value="HxlR"/>
    <property type="match status" value="1"/>
</dbReference>
<reference evidence="5 6" key="1">
    <citation type="journal article" date="2019" name="Int. J. Syst. Evol. Microbiol.">
        <title>The Global Catalogue of Microorganisms (GCM) 10K type strain sequencing project: providing services to taxonomists for standard genome sequencing and annotation.</title>
        <authorList>
            <consortium name="The Broad Institute Genomics Platform"/>
            <consortium name="The Broad Institute Genome Sequencing Center for Infectious Disease"/>
            <person name="Wu L."/>
            <person name="Ma J."/>
        </authorList>
    </citation>
    <scope>NUCLEOTIDE SEQUENCE [LARGE SCALE GENOMIC DNA]</scope>
    <source>
        <strain evidence="5 6">CGMCC 1.10387</strain>
    </source>
</reference>
<protein>
    <submittedName>
        <fullName evidence="5">Winged helix-turn-helix transcriptional regulator</fullName>
    </submittedName>
</protein>
<dbReference type="PANTHER" id="PTHR33204:SF18">
    <property type="entry name" value="TRANSCRIPTIONAL REGULATORY PROTEIN"/>
    <property type="match status" value="1"/>
</dbReference>
<feature type="domain" description="HTH hxlR-type" evidence="4">
    <location>
        <begin position="19"/>
        <end position="116"/>
    </location>
</feature>
<dbReference type="AlphaFoldDB" id="A0ABD6DZZ7"/>
<dbReference type="CDD" id="cd00090">
    <property type="entry name" value="HTH_ARSR"/>
    <property type="match status" value="1"/>
</dbReference>
<organism evidence="5 6">
    <name type="scientific">Halobellus litoreus</name>
    <dbReference type="NCBI Taxonomy" id="755310"/>
    <lineage>
        <taxon>Archaea</taxon>
        <taxon>Methanobacteriati</taxon>
        <taxon>Methanobacteriota</taxon>
        <taxon>Stenosarchaea group</taxon>
        <taxon>Halobacteria</taxon>
        <taxon>Halobacteriales</taxon>
        <taxon>Haloferacaceae</taxon>
        <taxon>Halobellus</taxon>
    </lineage>
</organism>
<dbReference type="Proteomes" id="UP001597092">
    <property type="component" value="Unassembled WGS sequence"/>
</dbReference>
<dbReference type="EMBL" id="JBHUDP010000006">
    <property type="protein sequence ID" value="MFD1686814.1"/>
    <property type="molecule type" value="Genomic_DNA"/>
</dbReference>
<dbReference type="GO" id="GO:0003677">
    <property type="term" value="F:DNA binding"/>
    <property type="evidence" value="ECO:0007669"/>
    <property type="project" value="UniProtKB-KW"/>
</dbReference>
<evidence type="ECO:0000256" key="1">
    <source>
        <dbReference type="ARBA" id="ARBA00023015"/>
    </source>
</evidence>
<proteinExistence type="predicted"/>
<dbReference type="InterPro" id="IPR011991">
    <property type="entry name" value="ArsR-like_HTH"/>
</dbReference>
<comment type="caution">
    <text evidence="5">The sequence shown here is derived from an EMBL/GenBank/DDBJ whole genome shotgun (WGS) entry which is preliminary data.</text>
</comment>
<evidence type="ECO:0000259" key="4">
    <source>
        <dbReference type="PROSITE" id="PS51118"/>
    </source>
</evidence>
<name>A0ABD6DZZ7_9EURY</name>
<dbReference type="InterPro" id="IPR002577">
    <property type="entry name" value="HTH_HxlR"/>
</dbReference>
<keyword evidence="2" id="KW-0238">DNA-binding</keyword>
<dbReference type="SUPFAM" id="SSF46785">
    <property type="entry name" value="Winged helix' DNA-binding domain"/>
    <property type="match status" value="1"/>
</dbReference>
<keyword evidence="1" id="KW-0805">Transcription regulation</keyword>
<dbReference type="RefSeq" id="WP_256307308.1">
    <property type="nucleotide sequence ID" value="NZ_JANHAW010000002.1"/>
</dbReference>
<evidence type="ECO:0000313" key="6">
    <source>
        <dbReference type="Proteomes" id="UP001597092"/>
    </source>
</evidence>
<sequence length="118" mass="13835">MPPDSHESESGDEDHFSVCPMTQAFEEIGSKWRLVILHYLVMNGEQRFNSIKEERPADSSTLSRVLKELEERVLIRRRLEDRPIATYYDLTEKGESLAIMFDELEPDWRPLLTVPRTI</sequence>
<gene>
    <name evidence="5" type="ORF">ACFSAS_14450</name>
</gene>
<keyword evidence="3" id="KW-0804">Transcription</keyword>
<accession>A0ABD6DZZ7</accession>
<dbReference type="InterPro" id="IPR036390">
    <property type="entry name" value="WH_DNA-bd_sf"/>
</dbReference>
<dbReference type="PANTHER" id="PTHR33204">
    <property type="entry name" value="TRANSCRIPTIONAL REGULATOR, MARR FAMILY"/>
    <property type="match status" value="1"/>
</dbReference>
<evidence type="ECO:0000256" key="3">
    <source>
        <dbReference type="ARBA" id="ARBA00023163"/>
    </source>
</evidence>
<evidence type="ECO:0000313" key="5">
    <source>
        <dbReference type="EMBL" id="MFD1686814.1"/>
    </source>
</evidence>